<organism evidence="1 2">
    <name type="scientific">Kickxella alabastrina</name>
    <dbReference type="NCBI Taxonomy" id="61397"/>
    <lineage>
        <taxon>Eukaryota</taxon>
        <taxon>Fungi</taxon>
        <taxon>Fungi incertae sedis</taxon>
        <taxon>Zoopagomycota</taxon>
        <taxon>Kickxellomycotina</taxon>
        <taxon>Kickxellomycetes</taxon>
        <taxon>Kickxellales</taxon>
        <taxon>Kickxellaceae</taxon>
        <taxon>Kickxella</taxon>
    </lineage>
</organism>
<sequence>MVQISSTLVFAATLLSSFVSALPMADTLARRDYNEVNTNYQAPTIPQVQPQTVTVTVTKYIKGNDVNYSTQEPAYTTVQEQPVYSTSPAPVYTSVPASAPSWQYEMLNQVNAVRAKVGKAPLQLNSGLNTMAQGQSNYQSRIRQMTHANSAGSLGQRCTQVGLKWRGVAENVAYKYKDVTAVVQGWVNSQGHYANMIGNYNAVGFGENNLYWTQDFALI</sequence>
<proteinExistence type="predicted"/>
<name>A0ACC1IUZ6_9FUNG</name>
<protein>
    <submittedName>
        <fullName evidence="1">Uncharacterized protein</fullName>
    </submittedName>
</protein>
<accession>A0ACC1IUZ6</accession>
<dbReference type="EMBL" id="JANBPG010000030">
    <property type="protein sequence ID" value="KAJ1901368.1"/>
    <property type="molecule type" value="Genomic_DNA"/>
</dbReference>
<keyword evidence="2" id="KW-1185">Reference proteome</keyword>
<evidence type="ECO:0000313" key="1">
    <source>
        <dbReference type="EMBL" id="KAJ1901368.1"/>
    </source>
</evidence>
<dbReference type="Proteomes" id="UP001150581">
    <property type="component" value="Unassembled WGS sequence"/>
</dbReference>
<comment type="caution">
    <text evidence="1">The sequence shown here is derived from an EMBL/GenBank/DDBJ whole genome shotgun (WGS) entry which is preliminary data.</text>
</comment>
<gene>
    <name evidence="1" type="ORF">LPJ66_000828</name>
</gene>
<evidence type="ECO:0000313" key="2">
    <source>
        <dbReference type="Proteomes" id="UP001150581"/>
    </source>
</evidence>
<reference evidence="1" key="1">
    <citation type="submission" date="2022-07" db="EMBL/GenBank/DDBJ databases">
        <title>Phylogenomic reconstructions and comparative analyses of Kickxellomycotina fungi.</title>
        <authorList>
            <person name="Reynolds N.K."/>
            <person name="Stajich J.E."/>
            <person name="Barry K."/>
            <person name="Grigoriev I.V."/>
            <person name="Crous P."/>
            <person name="Smith M.E."/>
        </authorList>
    </citation>
    <scope>NUCLEOTIDE SEQUENCE</scope>
    <source>
        <strain evidence="1">Benny 63K</strain>
    </source>
</reference>